<comment type="caution">
    <text evidence="22">The sequence shown here is derived from an EMBL/GenBank/DDBJ whole genome shotgun (WGS) entry which is preliminary data.</text>
</comment>
<reference evidence="22" key="2">
    <citation type="submission" date="2023-01" db="EMBL/GenBank/DDBJ databases">
        <authorList>
            <person name="Petersen C."/>
        </authorList>
    </citation>
    <scope>NUCLEOTIDE SEQUENCE</scope>
    <source>
        <strain evidence="22">IBT 17514</strain>
    </source>
</reference>
<dbReference type="PROSITE" id="PS00455">
    <property type="entry name" value="AMP_BINDING"/>
    <property type="match status" value="1"/>
</dbReference>
<evidence type="ECO:0000256" key="13">
    <source>
        <dbReference type="ARBA" id="ARBA00023055"/>
    </source>
</evidence>
<evidence type="ECO:0000256" key="12">
    <source>
        <dbReference type="ARBA" id="ARBA00022989"/>
    </source>
</evidence>
<keyword evidence="10" id="KW-0547">Nucleotide-binding</keyword>
<comment type="similarity">
    <text evidence="4">Belongs to the ATP-dependent AMP-binding enzyme family.</text>
</comment>
<evidence type="ECO:0000256" key="18">
    <source>
        <dbReference type="ARBA" id="ARBA00068795"/>
    </source>
</evidence>
<evidence type="ECO:0000256" key="5">
    <source>
        <dbReference type="ARBA" id="ARBA00022448"/>
    </source>
</evidence>
<keyword evidence="9" id="KW-0812">Transmembrane</keyword>
<evidence type="ECO:0000256" key="8">
    <source>
        <dbReference type="ARBA" id="ARBA00022677"/>
    </source>
</evidence>
<dbReference type="GO" id="GO:0044539">
    <property type="term" value="P:long-chain fatty acid import into cell"/>
    <property type="evidence" value="ECO:0007669"/>
    <property type="project" value="TreeGrafter"/>
</dbReference>
<evidence type="ECO:0000313" key="22">
    <source>
        <dbReference type="EMBL" id="KAJ5720107.1"/>
    </source>
</evidence>
<dbReference type="InterPro" id="IPR045851">
    <property type="entry name" value="AMP-bd_C_sf"/>
</dbReference>
<keyword evidence="14" id="KW-0472">Membrane</keyword>
<evidence type="ECO:0000256" key="2">
    <source>
        <dbReference type="ARBA" id="ARBA00004585"/>
    </source>
</evidence>
<evidence type="ECO:0000256" key="9">
    <source>
        <dbReference type="ARBA" id="ARBA00022692"/>
    </source>
</evidence>
<sequence length="632" mass="69841">MDLASTAAALAGGATVAAYLNGKYHLMKDLKVMATMVKSQKSTTRAIAKGEVNLWFNFLETVEKYPDTTAIWTRGGSYTFRDVQEQACQYGHYFLSQGVNKGDLVAVYLQNRIEFVLAWLGLWSIGCAPAAINFNLSGEPLVHCLKCSDAKLLLVDDDATCQANVEACRDTLTGELGMTPVVVDEAFRANARTFPTIPPPRELGLQMPGGFPGMLLYTSGTTGMPKGTAFTMSRLYTTNTVRVLPVGDKPGPGGDRWYNCMPLYHGTAATVVITALLNGTGVALAPKFSVSNFWKDVRDSEATLFIYVGETARYLLSAPPSSYDGKHKVRGMWGNGLRPDVWEKFRERFNVAEIYEFFNSSEGVFSLLNVNFGPFTSGCVGHHGALSRAFLRNTYVPVAIDSESGEIIRDSKTGFAVRPSMEEGGEMLVRIPNEEAFQGYWNNESATQKKYLRDVFVKGDLYYRSGDALRRTNDGRWYFVDRLGDTFRWKSENVSTAEVSEALGRYPGVIEANVYGVLVPGHEGRAGCAALQLSPEDKKNLDFAEVARFARSKLPRYAVPVFLRLVDNPVHIHNNKQNKAPLRQEGVDPALIGTKVPDGQADQFYWLPPGEDAYKPFGEKEWATLTEGKARL</sequence>
<accession>A0AAD6HK39</accession>
<feature type="domain" description="AMP-dependent synthetase/ligase" evidence="20">
    <location>
        <begin position="60"/>
        <end position="441"/>
    </location>
</feature>
<protein>
    <recommendedName>
        <fullName evidence="18">Very long-chain fatty acid transport protein</fullName>
    </recommendedName>
    <alternativeName>
        <fullName evidence="19">Very-long-chain acyl-CoA synthetase</fullName>
    </alternativeName>
</protein>
<evidence type="ECO:0000256" key="6">
    <source>
        <dbReference type="ARBA" id="ARBA00022475"/>
    </source>
</evidence>
<evidence type="ECO:0000256" key="7">
    <source>
        <dbReference type="ARBA" id="ARBA00022598"/>
    </source>
</evidence>
<evidence type="ECO:0000256" key="14">
    <source>
        <dbReference type="ARBA" id="ARBA00023136"/>
    </source>
</evidence>
<dbReference type="Pfam" id="PF13193">
    <property type="entry name" value="AMP-binding_C"/>
    <property type="match status" value="1"/>
</dbReference>
<organism evidence="22 23">
    <name type="scientific">Penicillium malachiteum</name>
    <dbReference type="NCBI Taxonomy" id="1324776"/>
    <lineage>
        <taxon>Eukaryota</taxon>
        <taxon>Fungi</taxon>
        <taxon>Dikarya</taxon>
        <taxon>Ascomycota</taxon>
        <taxon>Pezizomycotina</taxon>
        <taxon>Eurotiomycetes</taxon>
        <taxon>Eurotiomycetidae</taxon>
        <taxon>Eurotiales</taxon>
        <taxon>Aspergillaceae</taxon>
        <taxon>Penicillium</taxon>
    </lineage>
</organism>
<dbReference type="FunFam" id="3.40.50.12780:FF:000019">
    <property type="entry name" value="Long-chain fatty acid transporter"/>
    <property type="match status" value="1"/>
</dbReference>
<evidence type="ECO:0000256" key="1">
    <source>
        <dbReference type="ARBA" id="ARBA00004502"/>
    </source>
</evidence>
<keyword evidence="15" id="KW-0576">Peroxisome</keyword>
<evidence type="ECO:0000256" key="19">
    <source>
        <dbReference type="ARBA" id="ARBA00078285"/>
    </source>
</evidence>
<evidence type="ECO:0000259" key="20">
    <source>
        <dbReference type="Pfam" id="PF00501"/>
    </source>
</evidence>
<keyword evidence="7" id="KW-0436">Ligase</keyword>
<keyword evidence="6" id="KW-1003">Cell membrane</keyword>
<dbReference type="FunFam" id="3.30.300.30:FF:000002">
    <property type="entry name" value="Long-chain fatty acid transport protein 1"/>
    <property type="match status" value="1"/>
</dbReference>
<comment type="subcellular location">
    <subcellularLocation>
        <location evidence="3">Cell membrane</location>
        <topology evidence="3">Multi-pass membrane protein</topology>
    </subcellularLocation>
    <subcellularLocation>
        <location evidence="1">Lipid droplet</location>
    </subcellularLocation>
    <subcellularLocation>
        <location evidence="2">Peroxisome membrane</location>
        <topology evidence="2">Multi-pass membrane protein</topology>
    </subcellularLocation>
</comment>
<dbReference type="AlphaFoldDB" id="A0AAD6HK39"/>
<dbReference type="GO" id="GO:0005324">
    <property type="term" value="F:long-chain fatty acid transmembrane transporter activity"/>
    <property type="evidence" value="ECO:0007669"/>
    <property type="project" value="TreeGrafter"/>
</dbReference>
<evidence type="ECO:0000259" key="21">
    <source>
        <dbReference type="Pfam" id="PF13193"/>
    </source>
</evidence>
<dbReference type="InterPro" id="IPR020845">
    <property type="entry name" value="AMP-binding_CS"/>
</dbReference>
<evidence type="ECO:0000256" key="16">
    <source>
        <dbReference type="ARBA" id="ARBA00051585"/>
    </source>
</evidence>
<proteinExistence type="inferred from homology"/>
<gene>
    <name evidence="22" type="ORF">N7493_006985</name>
</gene>
<dbReference type="InterPro" id="IPR025110">
    <property type="entry name" value="AMP-bd_C"/>
</dbReference>
<keyword evidence="8" id="KW-0551">Lipid droplet</keyword>
<keyword evidence="23" id="KW-1185">Reference proteome</keyword>
<evidence type="ECO:0000256" key="17">
    <source>
        <dbReference type="ARBA" id="ARBA00060276"/>
    </source>
</evidence>
<keyword evidence="5" id="KW-0813">Transport</keyword>
<dbReference type="Proteomes" id="UP001215712">
    <property type="component" value="Unassembled WGS sequence"/>
</dbReference>
<keyword evidence="12" id="KW-1133">Transmembrane helix</keyword>
<dbReference type="Gene3D" id="3.30.300.30">
    <property type="match status" value="1"/>
</dbReference>
<evidence type="ECO:0000256" key="4">
    <source>
        <dbReference type="ARBA" id="ARBA00006432"/>
    </source>
</evidence>
<dbReference type="GO" id="GO:0005524">
    <property type="term" value="F:ATP binding"/>
    <property type="evidence" value="ECO:0007669"/>
    <property type="project" value="UniProtKB-KW"/>
</dbReference>
<comment type="catalytic activity">
    <reaction evidence="16">
        <text>a very long-chain fatty acid + ATP + CoA = a very long-chain fatty acyl-CoA + AMP + diphosphate</text>
        <dbReference type="Rhea" id="RHEA:54536"/>
        <dbReference type="ChEBI" id="CHEBI:30616"/>
        <dbReference type="ChEBI" id="CHEBI:33019"/>
        <dbReference type="ChEBI" id="CHEBI:57287"/>
        <dbReference type="ChEBI" id="CHEBI:58950"/>
        <dbReference type="ChEBI" id="CHEBI:138261"/>
        <dbReference type="ChEBI" id="CHEBI:456215"/>
    </reaction>
</comment>
<name>A0AAD6HK39_9EURO</name>
<feature type="domain" description="AMP-binding enzyme C-terminal" evidence="21">
    <location>
        <begin position="498"/>
        <end position="568"/>
    </location>
</feature>
<dbReference type="GO" id="GO:0005778">
    <property type="term" value="C:peroxisomal membrane"/>
    <property type="evidence" value="ECO:0007669"/>
    <property type="project" value="UniProtKB-SubCell"/>
</dbReference>
<evidence type="ECO:0000256" key="15">
    <source>
        <dbReference type="ARBA" id="ARBA00023140"/>
    </source>
</evidence>
<dbReference type="GO" id="GO:0004467">
    <property type="term" value="F:long-chain fatty acid-CoA ligase activity"/>
    <property type="evidence" value="ECO:0007669"/>
    <property type="project" value="TreeGrafter"/>
</dbReference>
<dbReference type="GO" id="GO:0009898">
    <property type="term" value="C:cytoplasmic side of plasma membrane"/>
    <property type="evidence" value="ECO:0007669"/>
    <property type="project" value="TreeGrafter"/>
</dbReference>
<dbReference type="Gene3D" id="3.40.50.12780">
    <property type="entry name" value="N-terminal domain of ligase-like"/>
    <property type="match status" value="1"/>
</dbReference>
<dbReference type="Pfam" id="PF00501">
    <property type="entry name" value="AMP-binding"/>
    <property type="match status" value="1"/>
</dbReference>
<comment type="function">
    <text evidence="17">Acyl-CoA synthetase required for both the import of long chain fatty acids (LCFAs) (C14-C18) and the activation very long chain fatty acids (VLCFAs) (C20-C26) by esterification of the fatty acids into metabolically active CoA-thioesters for subsequent degradation or incorporation into phospholipids. The transport and fatty acyl-CoA synthetase activities are genetically separable and are thus independent activities. Esterifies VLCFAs in the peroxisome matrix. The VLCFAs are actively transported into peroxisomes by a PXA1-PXA2 heterodimeric transporter in the peroxisomal membrane.</text>
</comment>
<keyword evidence="13" id="KW-0445">Lipid transport</keyword>
<dbReference type="GO" id="GO:0005811">
    <property type="term" value="C:lipid droplet"/>
    <property type="evidence" value="ECO:0007669"/>
    <property type="project" value="UniProtKB-SubCell"/>
</dbReference>
<dbReference type="SUPFAM" id="SSF56801">
    <property type="entry name" value="Acetyl-CoA synthetase-like"/>
    <property type="match status" value="1"/>
</dbReference>
<dbReference type="EMBL" id="JAQJAN010000009">
    <property type="protein sequence ID" value="KAJ5720107.1"/>
    <property type="molecule type" value="Genomic_DNA"/>
</dbReference>
<reference evidence="22" key="1">
    <citation type="journal article" date="2023" name="IMA Fungus">
        <title>Comparative genomic study of the Penicillium genus elucidates a diverse pangenome and 15 lateral gene transfer events.</title>
        <authorList>
            <person name="Petersen C."/>
            <person name="Sorensen T."/>
            <person name="Nielsen M.R."/>
            <person name="Sondergaard T.E."/>
            <person name="Sorensen J.L."/>
            <person name="Fitzpatrick D.A."/>
            <person name="Frisvad J.C."/>
            <person name="Nielsen K.L."/>
        </authorList>
    </citation>
    <scope>NUCLEOTIDE SEQUENCE</scope>
    <source>
        <strain evidence="22">IBT 17514</strain>
    </source>
</reference>
<dbReference type="PANTHER" id="PTHR43107">
    <property type="entry name" value="LONG-CHAIN FATTY ACID TRANSPORT PROTEIN"/>
    <property type="match status" value="1"/>
</dbReference>
<keyword evidence="11" id="KW-0067">ATP-binding</keyword>
<dbReference type="InterPro" id="IPR000873">
    <property type="entry name" value="AMP-dep_synth/lig_dom"/>
</dbReference>
<dbReference type="InterPro" id="IPR042099">
    <property type="entry name" value="ANL_N_sf"/>
</dbReference>
<dbReference type="PANTHER" id="PTHR43107:SF6">
    <property type="entry name" value="ACYL-COA SYNTHETASE FAMILY PROTEIN (CEFD1), PUTATIVE (AFU_ORTHOLOGUE AFUA_6G03630)-RELATED"/>
    <property type="match status" value="1"/>
</dbReference>
<evidence type="ECO:0000256" key="10">
    <source>
        <dbReference type="ARBA" id="ARBA00022741"/>
    </source>
</evidence>
<evidence type="ECO:0000256" key="3">
    <source>
        <dbReference type="ARBA" id="ARBA00004651"/>
    </source>
</evidence>
<evidence type="ECO:0000313" key="23">
    <source>
        <dbReference type="Proteomes" id="UP001215712"/>
    </source>
</evidence>
<evidence type="ECO:0000256" key="11">
    <source>
        <dbReference type="ARBA" id="ARBA00022840"/>
    </source>
</evidence>